<dbReference type="AlphaFoldDB" id="A0A5D4RAG4"/>
<dbReference type="PROSITE" id="PS51186">
    <property type="entry name" value="GNAT"/>
    <property type="match status" value="1"/>
</dbReference>
<keyword evidence="1 5" id="KW-0808">Transferase</keyword>
<dbReference type="SUPFAM" id="SSF55729">
    <property type="entry name" value="Acyl-CoA N-acyltransferases (Nat)"/>
    <property type="match status" value="1"/>
</dbReference>
<dbReference type="RefSeq" id="WP_148974965.1">
    <property type="nucleotide sequence ID" value="NZ_VTER01000006.1"/>
</dbReference>
<dbReference type="Proteomes" id="UP000322139">
    <property type="component" value="Unassembled WGS sequence"/>
</dbReference>
<dbReference type="InterPro" id="IPR016181">
    <property type="entry name" value="Acyl_CoA_acyltransferase"/>
</dbReference>
<proteinExistence type="inferred from homology"/>
<sequence>MIYDHVNKTISTDRLLLRLFQVSDAETVARLCDNYNLYKSTLYLPYPYVVNDALSWMENHHNNFCSDRYYELAVTDRETGKLYGAIALSNNQNFRHGELAYWIGEEYWGKGYATEAAEAVIRFAFEEKKYHKVFARYFQSNPASGRVMEKLGMKEEGILADHVRKEGRYESLVYYGLINPADK</sequence>
<evidence type="ECO:0000256" key="1">
    <source>
        <dbReference type="ARBA" id="ARBA00022679"/>
    </source>
</evidence>
<comment type="similarity">
    <text evidence="3">Belongs to the acetyltransferase family. RimJ subfamily.</text>
</comment>
<accession>A0A5D4RAG4</accession>
<feature type="domain" description="N-acetyltransferase" evidence="4">
    <location>
        <begin position="20"/>
        <end position="175"/>
    </location>
</feature>
<dbReference type="EMBL" id="VTER01000006">
    <property type="protein sequence ID" value="TYS47630.1"/>
    <property type="molecule type" value="Genomic_DNA"/>
</dbReference>
<dbReference type="Pfam" id="PF13302">
    <property type="entry name" value="Acetyltransf_3"/>
    <property type="match status" value="1"/>
</dbReference>
<protein>
    <submittedName>
        <fullName evidence="5">GNAT family N-acetyltransferase</fullName>
    </submittedName>
</protein>
<evidence type="ECO:0000256" key="2">
    <source>
        <dbReference type="ARBA" id="ARBA00023315"/>
    </source>
</evidence>
<keyword evidence="2" id="KW-0012">Acyltransferase</keyword>
<organism evidence="5 6">
    <name type="scientific">Bacillus infantis</name>
    <dbReference type="NCBI Taxonomy" id="324767"/>
    <lineage>
        <taxon>Bacteria</taxon>
        <taxon>Bacillati</taxon>
        <taxon>Bacillota</taxon>
        <taxon>Bacilli</taxon>
        <taxon>Bacillales</taxon>
        <taxon>Bacillaceae</taxon>
        <taxon>Bacillus</taxon>
    </lineage>
</organism>
<evidence type="ECO:0000259" key="4">
    <source>
        <dbReference type="PROSITE" id="PS51186"/>
    </source>
</evidence>
<evidence type="ECO:0000313" key="5">
    <source>
        <dbReference type="EMBL" id="TYS47630.1"/>
    </source>
</evidence>
<name>A0A5D4RAG4_9BACI</name>
<dbReference type="InterPro" id="IPR000182">
    <property type="entry name" value="GNAT_dom"/>
</dbReference>
<evidence type="ECO:0000313" key="6">
    <source>
        <dbReference type="Proteomes" id="UP000322139"/>
    </source>
</evidence>
<reference evidence="5 6" key="1">
    <citation type="submission" date="2019-08" db="EMBL/GenBank/DDBJ databases">
        <title>Bacillus genomes from the desert of Cuatro Cienegas, Coahuila.</title>
        <authorList>
            <person name="Olmedo-Alvarez G."/>
        </authorList>
    </citation>
    <scope>NUCLEOTIDE SEQUENCE [LARGE SCALE GENOMIC DNA]</scope>
    <source>
        <strain evidence="5 6">CH446_14T</strain>
    </source>
</reference>
<dbReference type="PANTHER" id="PTHR43792:SF8">
    <property type="entry name" value="[RIBOSOMAL PROTEIN US5]-ALANINE N-ACETYLTRANSFERASE"/>
    <property type="match status" value="1"/>
</dbReference>
<comment type="caution">
    <text evidence="5">The sequence shown here is derived from an EMBL/GenBank/DDBJ whole genome shotgun (WGS) entry which is preliminary data.</text>
</comment>
<evidence type="ECO:0000256" key="3">
    <source>
        <dbReference type="ARBA" id="ARBA00038502"/>
    </source>
</evidence>
<dbReference type="PANTHER" id="PTHR43792">
    <property type="entry name" value="GNAT FAMILY, PUTATIVE (AFU_ORTHOLOGUE AFUA_3G00765)-RELATED-RELATED"/>
    <property type="match status" value="1"/>
</dbReference>
<dbReference type="GO" id="GO:0016747">
    <property type="term" value="F:acyltransferase activity, transferring groups other than amino-acyl groups"/>
    <property type="evidence" value="ECO:0007669"/>
    <property type="project" value="InterPro"/>
</dbReference>
<dbReference type="Gene3D" id="3.40.630.30">
    <property type="match status" value="1"/>
</dbReference>
<dbReference type="InterPro" id="IPR051531">
    <property type="entry name" value="N-acetyltransferase"/>
</dbReference>
<gene>
    <name evidence="5" type="ORF">FZD51_11840</name>
</gene>